<gene>
    <name evidence="3" type="ORF">HPB48_008668</name>
</gene>
<dbReference type="SUPFAM" id="SSF53649">
    <property type="entry name" value="Alkaline phosphatase-like"/>
    <property type="match status" value="1"/>
</dbReference>
<dbReference type="AlphaFoldDB" id="A0A9J6H3R8"/>
<dbReference type="GO" id="GO:0004035">
    <property type="term" value="F:alkaline phosphatase activity"/>
    <property type="evidence" value="ECO:0007669"/>
    <property type="project" value="UniProtKB-EC"/>
</dbReference>
<name>A0A9J6H3R8_HAELO</name>
<dbReference type="GO" id="GO:0046872">
    <property type="term" value="F:metal ion binding"/>
    <property type="evidence" value="ECO:0007669"/>
    <property type="project" value="UniProtKB-KW"/>
</dbReference>
<evidence type="ECO:0000256" key="2">
    <source>
        <dbReference type="PIRSR" id="PIRSR601952-2"/>
    </source>
</evidence>
<comment type="caution">
    <text evidence="3">The sequence shown here is derived from an EMBL/GenBank/DDBJ whole genome shotgun (WGS) entry which is preliminary data.</text>
</comment>
<keyword evidence="2" id="KW-0862">Zinc</keyword>
<feature type="binding site" evidence="2">
    <location>
        <position position="34"/>
    </location>
    <ligand>
        <name>Zn(2+)</name>
        <dbReference type="ChEBI" id="CHEBI:29105"/>
        <label>2</label>
    </ligand>
</feature>
<proteinExistence type="predicted"/>
<evidence type="ECO:0000313" key="4">
    <source>
        <dbReference type="Proteomes" id="UP000821853"/>
    </source>
</evidence>
<dbReference type="EMBL" id="JABSTR010000011">
    <property type="protein sequence ID" value="KAH9382389.1"/>
    <property type="molecule type" value="Genomic_DNA"/>
</dbReference>
<dbReference type="Pfam" id="PF00245">
    <property type="entry name" value="Alk_phosphatase"/>
    <property type="match status" value="1"/>
</dbReference>
<reference evidence="3 4" key="1">
    <citation type="journal article" date="2020" name="Cell">
        <title>Large-Scale Comparative Analyses of Tick Genomes Elucidate Their Genetic Diversity and Vector Capacities.</title>
        <authorList>
            <consortium name="Tick Genome and Microbiome Consortium (TIGMIC)"/>
            <person name="Jia N."/>
            <person name="Wang J."/>
            <person name="Shi W."/>
            <person name="Du L."/>
            <person name="Sun Y."/>
            <person name="Zhan W."/>
            <person name="Jiang J.F."/>
            <person name="Wang Q."/>
            <person name="Zhang B."/>
            <person name="Ji P."/>
            <person name="Bell-Sakyi L."/>
            <person name="Cui X.M."/>
            <person name="Yuan T.T."/>
            <person name="Jiang B.G."/>
            <person name="Yang W.F."/>
            <person name="Lam T.T."/>
            <person name="Chang Q.C."/>
            <person name="Ding S.J."/>
            <person name="Wang X.J."/>
            <person name="Zhu J.G."/>
            <person name="Ruan X.D."/>
            <person name="Zhao L."/>
            <person name="Wei J.T."/>
            <person name="Ye R.Z."/>
            <person name="Que T.C."/>
            <person name="Du C.H."/>
            <person name="Zhou Y.H."/>
            <person name="Cheng J.X."/>
            <person name="Dai P.F."/>
            <person name="Guo W.B."/>
            <person name="Han X.H."/>
            <person name="Huang E.J."/>
            <person name="Li L.F."/>
            <person name="Wei W."/>
            <person name="Gao Y.C."/>
            <person name="Liu J.Z."/>
            <person name="Shao H.Z."/>
            <person name="Wang X."/>
            <person name="Wang C.C."/>
            <person name="Yang T.C."/>
            <person name="Huo Q.B."/>
            <person name="Li W."/>
            <person name="Chen H.Y."/>
            <person name="Chen S.E."/>
            <person name="Zhou L.G."/>
            <person name="Ni X.B."/>
            <person name="Tian J.H."/>
            <person name="Sheng Y."/>
            <person name="Liu T."/>
            <person name="Pan Y.S."/>
            <person name="Xia L.Y."/>
            <person name="Li J."/>
            <person name="Zhao F."/>
            <person name="Cao W.C."/>
        </authorList>
    </citation>
    <scope>NUCLEOTIDE SEQUENCE [LARGE SCALE GENOMIC DNA]</scope>
    <source>
        <strain evidence="3">HaeL-2018</strain>
    </source>
</reference>
<dbReference type="InterPro" id="IPR001952">
    <property type="entry name" value="Alkaline_phosphatase"/>
</dbReference>
<accession>A0A9J6H3R8</accession>
<comment type="cofactor">
    <cofactor evidence="2">
        <name>Zn(2+)</name>
        <dbReference type="ChEBI" id="CHEBI:29105"/>
    </cofactor>
    <text evidence="2">Binds 2 Zn(2+) ions.</text>
</comment>
<protein>
    <recommendedName>
        <fullName evidence="1">alkaline phosphatase</fullName>
        <ecNumber evidence="1">3.1.3.1</ecNumber>
    </recommendedName>
</protein>
<keyword evidence="4" id="KW-1185">Reference proteome</keyword>
<evidence type="ECO:0000256" key="1">
    <source>
        <dbReference type="ARBA" id="ARBA00012647"/>
    </source>
</evidence>
<sequence>MSCVKHPPFNQRGRLAEADGYHQVRNVPSKYAVHAGEDVALYAMGPMAHLVRGVLEQHVVGHIIHYAACLGDGVTLRSRCLDRRP</sequence>
<dbReference type="OrthoDB" id="5818554at2759"/>
<organism evidence="3 4">
    <name type="scientific">Haemaphysalis longicornis</name>
    <name type="common">Bush tick</name>
    <dbReference type="NCBI Taxonomy" id="44386"/>
    <lineage>
        <taxon>Eukaryota</taxon>
        <taxon>Metazoa</taxon>
        <taxon>Ecdysozoa</taxon>
        <taxon>Arthropoda</taxon>
        <taxon>Chelicerata</taxon>
        <taxon>Arachnida</taxon>
        <taxon>Acari</taxon>
        <taxon>Parasitiformes</taxon>
        <taxon>Ixodida</taxon>
        <taxon>Ixodoidea</taxon>
        <taxon>Ixodidae</taxon>
        <taxon>Haemaphysalinae</taxon>
        <taxon>Haemaphysalis</taxon>
    </lineage>
</organism>
<evidence type="ECO:0000313" key="3">
    <source>
        <dbReference type="EMBL" id="KAH9382389.1"/>
    </source>
</evidence>
<dbReference type="Gene3D" id="3.40.720.10">
    <property type="entry name" value="Alkaline Phosphatase, subunit A"/>
    <property type="match status" value="1"/>
</dbReference>
<dbReference type="InterPro" id="IPR017850">
    <property type="entry name" value="Alkaline_phosphatase_core_sf"/>
</dbReference>
<dbReference type="OMA" id="EADGYHQ"/>
<dbReference type="EC" id="3.1.3.1" evidence="1"/>
<dbReference type="Proteomes" id="UP000821853">
    <property type="component" value="Chromosome 9"/>
</dbReference>
<dbReference type="PANTHER" id="PTHR11596:SF83">
    <property type="entry name" value="ALKALINE PHOSPHATASE 4"/>
    <property type="match status" value="1"/>
</dbReference>
<dbReference type="PANTHER" id="PTHR11596">
    <property type="entry name" value="ALKALINE PHOSPHATASE"/>
    <property type="match status" value="1"/>
</dbReference>
<keyword evidence="2" id="KW-0479">Metal-binding</keyword>
<dbReference type="VEuPathDB" id="VectorBase:HLOH_040487"/>